<keyword evidence="3" id="KW-1185">Reference proteome</keyword>
<feature type="compositionally biased region" description="Basic residues" evidence="1">
    <location>
        <begin position="92"/>
        <end position="103"/>
    </location>
</feature>
<dbReference type="RefSeq" id="XP_009802171.1">
    <property type="nucleotide sequence ID" value="XM_009803869.1"/>
</dbReference>
<reference evidence="3" key="1">
    <citation type="journal article" date="2013" name="Genome Biol.">
        <title>Reference genomes and transcriptomes of Nicotiana sylvestris and Nicotiana tomentosiformis.</title>
        <authorList>
            <person name="Sierro N."/>
            <person name="Battey J.N."/>
            <person name="Ouadi S."/>
            <person name="Bovet L."/>
            <person name="Goepfert S."/>
            <person name="Bakaher N."/>
            <person name="Peitsch M.C."/>
            <person name="Ivanov N.V."/>
        </authorList>
    </citation>
    <scope>NUCLEOTIDE SEQUENCE [LARGE SCALE GENOMIC DNA]</scope>
</reference>
<dbReference type="OrthoDB" id="1726347at2759"/>
<feature type="compositionally biased region" description="Polar residues" evidence="1">
    <location>
        <begin position="190"/>
        <end position="207"/>
    </location>
</feature>
<feature type="region of interest" description="Disordered" evidence="1">
    <location>
        <begin position="179"/>
        <end position="215"/>
    </location>
</feature>
<dbReference type="AlphaFoldDB" id="A0A1U7YJK3"/>
<reference evidence="4" key="2">
    <citation type="submission" date="2025-08" db="UniProtKB">
        <authorList>
            <consortium name="RefSeq"/>
        </authorList>
    </citation>
    <scope>IDENTIFICATION</scope>
    <source>
        <tissue evidence="4">Leaf</tissue>
    </source>
</reference>
<feature type="compositionally biased region" description="Polar residues" evidence="1">
    <location>
        <begin position="62"/>
        <end position="75"/>
    </location>
</feature>
<evidence type="ECO:0000313" key="4">
    <source>
        <dbReference type="RefSeq" id="XP_009802171.1"/>
    </source>
</evidence>
<dbReference type="PANTHER" id="PTHR33179:SF81">
    <property type="entry name" value="VQ MOTIF-CONTAINING PROTEIN 22-LIKE"/>
    <property type="match status" value="1"/>
</dbReference>
<dbReference type="InterPro" id="IPR008889">
    <property type="entry name" value="VQ"/>
</dbReference>
<evidence type="ECO:0000313" key="3">
    <source>
        <dbReference type="Proteomes" id="UP000189701"/>
    </source>
</evidence>
<dbReference type="Pfam" id="PF05678">
    <property type="entry name" value="VQ"/>
    <property type="match status" value="1"/>
</dbReference>
<dbReference type="PANTHER" id="PTHR33179">
    <property type="entry name" value="VQ MOTIF-CONTAINING PROTEIN"/>
    <property type="match status" value="1"/>
</dbReference>
<dbReference type="Proteomes" id="UP000189701">
    <property type="component" value="Unplaced"/>
</dbReference>
<sequence length="215" mass="23740">MENTIPSSPTDHEWMDIRMPYYQQTDFGIANPYESFSDSTIITTQINTSQAVSISSDHHRYSSTLSPENSSQIAGNNDDIHELSPKVTSKGKPVRRRSTRASKKTPTTLVNTSITNFRAVVQQYTGCHTSPVLIKNQKGPINLSFGPPTDGMKNDFFGSNSIGEGSRNNYGYYYNHEDQAEKSKDKLEQGSGTSTSAGYSNSGNSKLSVDDYGIW</sequence>
<evidence type="ECO:0000256" key="1">
    <source>
        <dbReference type="SAM" id="MobiDB-lite"/>
    </source>
</evidence>
<feature type="domain" description="VQ" evidence="2">
    <location>
        <begin position="106"/>
        <end position="130"/>
    </location>
</feature>
<feature type="region of interest" description="Disordered" evidence="1">
    <location>
        <begin position="59"/>
        <end position="107"/>
    </location>
</feature>
<feature type="compositionally biased region" description="Basic and acidic residues" evidence="1">
    <location>
        <begin position="179"/>
        <end position="188"/>
    </location>
</feature>
<dbReference type="eggNOG" id="ENOG502S40B">
    <property type="taxonomic scope" value="Eukaryota"/>
</dbReference>
<proteinExistence type="predicted"/>
<protein>
    <submittedName>
        <fullName evidence="4">Uncharacterized protein LOC104247778</fullName>
    </submittedName>
</protein>
<accession>A0A1U7YJK3</accession>
<dbReference type="InterPro" id="IPR039609">
    <property type="entry name" value="VQ_15/22"/>
</dbReference>
<evidence type="ECO:0000259" key="2">
    <source>
        <dbReference type="Pfam" id="PF05678"/>
    </source>
</evidence>
<gene>
    <name evidence="4" type="primary">LOC104247778</name>
</gene>
<organism evidence="3 4">
    <name type="scientific">Nicotiana sylvestris</name>
    <name type="common">Wood tobacco</name>
    <name type="synonym">South American tobacco</name>
    <dbReference type="NCBI Taxonomy" id="4096"/>
    <lineage>
        <taxon>Eukaryota</taxon>
        <taxon>Viridiplantae</taxon>
        <taxon>Streptophyta</taxon>
        <taxon>Embryophyta</taxon>
        <taxon>Tracheophyta</taxon>
        <taxon>Spermatophyta</taxon>
        <taxon>Magnoliopsida</taxon>
        <taxon>eudicotyledons</taxon>
        <taxon>Gunneridae</taxon>
        <taxon>Pentapetalae</taxon>
        <taxon>asterids</taxon>
        <taxon>lamiids</taxon>
        <taxon>Solanales</taxon>
        <taxon>Solanaceae</taxon>
        <taxon>Nicotianoideae</taxon>
        <taxon>Nicotianeae</taxon>
        <taxon>Nicotiana</taxon>
    </lineage>
</organism>
<name>A0A1U7YJK3_NICSY</name>